<dbReference type="InterPro" id="IPR014284">
    <property type="entry name" value="RNA_pol_sigma-70_dom"/>
</dbReference>
<sequence length="232" mass="27733">MRVILMTNEELVVLYQHGDKKALDKLLENNDKLIYKVASKFYSDKTSSIEFDDLLQEGRIGFILACSKYDIEYIKKTKFITYAFYWIYQKIHRFITTHNTNEEISLNTPVSEENQDELINSIESHSNEIKDREEELYLSELRLELEAVMDKHNTLNEREILKLYYGWDTDELSIDQIADIFETSSSEVKNIKARAIRKLRNSMWFKKVYQMRYEEDITFMRVLRNLDYGISI</sequence>
<evidence type="ECO:0000256" key="1">
    <source>
        <dbReference type="ARBA" id="ARBA00023015"/>
    </source>
</evidence>
<evidence type="ECO:0000256" key="2">
    <source>
        <dbReference type="ARBA" id="ARBA00023082"/>
    </source>
</evidence>
<dbReference type="Proteomes" id="UP000003188">
    <property type="component" value="Unassembled WGS sequence"/>
</dbReference>
<dbReference type="EMBL" id="ABOO01000016">
    <property type="protein sequence ID" value="EDT71837.1"/>
    <property type="molecule type" value="Genomic_DNA"/>
</dbReference>
<feature type="coiled-coil region" evidence="5">
    <location>
        <begin position="115"/>
        <end position="158"/>
    </location>
</feature>
<evidence type="ECO:0000256" key="5">
    <source>
        <dbReference type="SAM" id="Coils"/>
    </source>
</evidence>
<evidence type="ECO:0000259" key="7">
    <source>
        <dbReference type="Pfam" id="PF04545"/>
    </source>
</evidence>
<dbReference type="Pfam" id="PF04542">
    <property type="entry name" value="Sigma70_r2"/>
    <property type="match status" value="1"/>
</dbReference>
<keyword evidence="4" id="KW-0804">Transcription</keyword>
<dbReference type="SUPFAM" id="SSF88946">
    <property type="entry name" value="Sigma2 domain of RNA polymerase sigma factors"/>
    <property type="match status" value="1"/>
</dbReference>
<dbReference type="PRINTS" id="PR00046">
    <property type="entry name" value="SIGMA70FCT"/>
</dbReference>
<dbReference type="GO" id="GO:0016987">
    <property type="term" value="F:sigma factor activity"/>
    <property type="evidence" value="ECO:0007669"/>
    <property type="project" value="UniProtKB-KW"/>
</dbReference>
<organism evidence="8 9">
    <name type="scientific">Clostridium perfringens D str. JGS1721</name>
    <dbReference type="NCBI Taxonomy" id="488537"/>
    <lineage>
        <taxon>Bacteria</taxon>
        <taxon>Bacillati</taxon>
        <taxon>Bacillota</taxon>
        <taxon>Clostridia</taxon>
        <taxon>Eubacteriales</taxon>
        <taxon>Clostridiaceae</taxon>
        <taxon>Clostridium</taxon>
    </lineage>
</organism>
<feature type="domain" description="RNA polymerase sigma-70 region 2" evidence="6">
    <location>
        <begin position="27"/>
        <end position="98"/>
    </location>
</feature>
<evidence type="ECO:0000313" key="9">
    <source>
        <dbReference type="Proteomes" id="UP000003188"/>
    </source>
</evidence>
<dbReference type="InterPro" id="IPR013325">
    <property type="entry name" value="RNA_pol_sigma_r2"/>
</dbReference>
<dbReference type="NCBIfam" id="TIGR02937">
    <property type="entry name" value="sigma70-ECF"/>
    <property type="match status" value="1"/>
</dbReference>
<reference evidence="8 9" key="1">
    <citation type="submission" date="2008-03" db="EMBL/GenBank/DDBJ databases">
        <authorList>
            <person name="Paulsen I."/>
            <person name="Sebastian Y."/>
        </authorList>
    </citation>
    <scope>NUCLEOTIDE SEQUENCE [LARGE SCALE GENOMIC DNA]</scope>
    <source>
        <strain evidence="9">D str. JGS1721</strain>
    </source>
</reference>
<keyword evidence="1" id="KW-0805">Transcription regulation</keyword>
<dbReference type="InterPro" id="IPR050239">
    <property type="entry name" value="Sigma-70_RNA_pol_init_factors"/>
</dbReference>
<dbReference type="InterPro" id="IPR007630">
    <property type="entry name" value="RNA_pol_sigma70_r4"/>
</dbReference>
<dbReference type="AlphaFoldDB" id="B1V2X1"/>
<proteinExistence type="predicted"/>
<dbReference type="Gene3D" id="1.20.120.1810">
    <property type="match status" value="1"/>
</dbReference>
<gene>
    <name evidence="8" type="ORF">CJD_A0717</name>
</gene>
<comment type="caution">
    <text evidence="8">The sequence shown here is derived from an EMBL/GenBank/DDBJ whole genome shotgun (WGS) entry which is preliminary data.</text>
</comment>
<keyword evidence="3" id="KW-0238">DNA-binding</keyword>
<feature type="domain" description="RNA polymerase sigma-70 region 4" evidence="7">
    <location>
        <begin position="156"/>
        <end position="201"/>
    </location>
</feature>
<dbReference type="PANTHER" id="PTHR30603">
    <property type="entry name" value="RNA POLYMERASE SIGMA FACTOR RPO"/>
    <property type="match status" value="1"/>
</dbReference>
<dbReference type="Pfam" id="PF04545">
    <property type="entry name" value="Sigma70_r4"/>
    <property type="match status" value="1"/>
</dbReference>
<evidence type="ECO:0000259" key="6">
    <source>
        <dbReference type="Pfam" id="PF04542"/>
    </source>
</evidence>
<dbReference type="InterPro" id="IPR036388">
    <property type="entry name" value="WH-like_DNA-bd_sf"/>
</dbReference>
<evidence type="ECO:0000256" key="4">
    <source>
        <dbReference type="ARBA" id="ARBA00023163"/>
    </source>
</evidence>
<keyword evidence="5" id="KW-0175">Coiled coil</keyword>
<dbReference type="GO" id="GO:0006352">
    <property type="term" value="P:DNA-templated transcription initiation"/>
    <property type="evidence" value="ECO:0007669"/>
    <property type="project" value="InterPro"/>
</dbReference>
<accession>B1V2X1</accession>
<dbReference type="GO" id="GO:0003677">
    <property type="term" value="F:DNA binding"/>
    <property type="evidence" value="ECO:0007669"/>
    <property type="project" value="UniProtKB-KW"/>
</dbReference>
<keyword evidence="2" id="KW-0731">Sigma factor</keyword>
<dbReference type="Gene3D" id="1.10.10.10">
    <property type="entry name" value="Winged helix-like DNA-binding domain superfamily/Winged helix DNA-binding domain"/>
    <property type="match status" value="1"/>
</dbReference>
<name>B1V2X1_CLOPF</name>
<dbReference type="SUPFAM" id="SSF88659">
    <property type="entry name" value="Sigma3 and sigma4 domains of RNA polymerase sigma factors"/>
    <property type="match status" value="1"/>
</dbReference>
<dbReference type="InterPro" id="IPR007627">
    <property type="entry name" value="RNA_pol_sigma70_r2"/>
</dbReference>
<protein>
    <submittedName>
        <fullName evidence="8">Sigma factor</fullName>
    </submittedName>
</protein>
<dbReference type="PANTHER" id="PTHR30603:SF47">
    <property type="entry name" value="RNA POLYMERASE SIGMA FACTOR SIGD, CHLOROPLASTIC"/>
    <property type="match status" value="1"/>
</dbReference>
<evidence type="ECO:0000256" key="3">
    <source>
        <dbReference type="ARBA" id="ARBA00023125"/>
    </source>
</evidence>
<dbReference type="InterPro" id="IPR000943">
    <property type="entry name" value="RNA_pol_sigma70"/>
</dbReference>
<evidence type="ECO:0000313" key="8">
    <source>
        <dbReference type="EMBL" id="EDT71837.1"/>
    </source>
</evidence>
<dbReference type="InterPro" id="IPR013324">
    <property type="entry name" value="RNA_pol_sigma_r3/r4-like"/>
</dbReference>